<dbReference type="GO" id="GO:0043937">
    <property type="term" value="P:regulation of sporulation"/>
    <property type="evidence" value="ECO:0007669"/>
    <property type="project" value="InterPro"/>
</dbReference>
<proteinExistence type="inferred from homology"/>
<dbReference type="HAMAP" id="MF_01420">
    <property type="entry name" value="HTH_type_WhiA"/>
    <property type="match status" value="1"/>
</dbReference>
<keyword evidence="1 4" id="KW-0132">Cell division</keyword>
<dbReference type="Pfam" id="PF14527">
    <property type="entry name" value="LAGLIDADG_WhiA"/>
    <property type="match status" value="1"/>
</dbReference>
<dbReference type="InterPro" id="IPR003802">
    <property type="entry name" value="Sporulation_regulator_WhiA"/>
</dbReference>
<evidence type="ECO:0000259" key="6">
    <source>
        <dbReference type="Pfam" id="PF14527"/>
    </source>
</evidence>
<dbReference type="NCBIfam" id="TIGR00647">
    <property type="entry name" value="DNA_bind_WhiA"/>
    <property type="match status" value="1"/>
</dbReference>
<gene>
    <name evidence="4 7" type="primary">whiA</name>
    <name evidence="7" type="ORF">INF28_02565</name>
</gene>
<dbReference type="InterPro" id="IPR027434">
    <property type="entry name" value="Homing_endonucl"/>
</dbReference>
<evidence type="ECO:0000256" key="1">
    <source>
        <dbReference type="ARBA" id="ARBA00022618"/>
    </source>
</evidence>
<dbReference type="Pfam" id="PF02650">
    <property type="entry name" value="HTH_WhiA"/>
    <property type="match status" value="1"/>
</dbReference>
<dbReference type="InterPro" id="IPR023054">
    <property type="entry name" value="Sporulation_regulator_WhiA_C"/>
</dbReference>
<dbReference type="GO" id="GO:0003677">
    <property type="term" value="F:DNA binding"/>
    <property type="evidence" value="ECO:0007669"/>
    <property type="project" value="UniProtKB-UniRule"/>
</dbReference>
<dbReference type="RefSeq" id="WP_226391911.1">
    <property type="nucleotide sequence ID" value="NZ_JADCKB010000003.1"/>
</dbReference>
<dbReference type="AlphaFoldDB" id="A0A9D5LZG8"/>
<dbReference type="Proteomes" id="UP000806542">
    <property type="component" value="Unassembled WGS sequence"/>
</dbReference>
<sequence>MKSFSQMTKEELCKAEYTRECCRQAVLAGMLLLGAVITKEKIRFVTENADVLSVYMNQCEHQRLVRQKLLQPPEAVRYSAELRDEEQIAAVLDQFRLLDPDTGVIRYRIDPFLTEKECCRKAFVRGAFLSGGTVIDPKKNYNLEMVTPYLGLSRDMHRLLLECGFDFKMVTRKSKYVLYLKNSEAISDFLTYMGAYQAQMELLNIKIEKEIRNDFNRTANSETANLEKTINASVRQVQAIEKIQRTRGLDSLPDDLREIAVLRLKHKELSLSELGMLMNPPLSKSGVNHRLKKLMELA</sequence>
<evidence type="ECO:0000313" key="8">
    <source>
        <dbReference type="Proteomes" id="UP000806542"/>
    </source>
</evidence>
<reference evidence="7" key="1">
    <citation type="submission" date="2020-10" db="EMBL/GenBank/DDBJ databases">
        <title>ChiBAC.</title>
        <authorList>
            <person name="Zenner C."/>
            <person name="Hitch T.C.A."/>
            <person name="Clavel T."/>
        </authorList>
    </citation>
    <scope>NUCLEOTIDE SEQUENCE</scope>
    <source>
        <strain evidence="7">DSM 107454</strain>
    </source>
</reference>
<organism evidence="7 8">
    <name type="scientific">Ructibacterium gallinarum</name>
    <dbReference type="NCBI Taxonomy" id="2779355"/>
    <lineage>
        <taxon>Bacteria</taxon>
        <taxon>Bacillati</taxon>
        <taxon>Bacillota</taxon>
        <taxon>Clostridia</taxon>
        <taxon>Eubacteriales</taxon>
        <taxon>Oscillospiraceae</taxon>
        <taxon>Ructibacterium</taxon>
    </lineage>
</organism>
<dbReference type="Gene3D" id="3.10.28.10">
    <property type="entry name" value="Homing endonucleases"/>
    <property type="match status" value="1"/>
</dbReference>
<keyword evidence="2 4" id="KW-0238">DNA-binding</keyword>
<comment type="function">
    <text evidence="4">Involved in cell division and chromosome segregation.</text>
</comment>
<dbReference type="EMBL" id="JADCKB010000003">
    <property type="protein sequence ID" value="MBE5039351.1"/>
    <property type="molecule type" value="Genomic_DNA"/>
</dbReference>
<evidence type="ECO:0000313" key="7">
    <source>
        <dbReference type="EMBL" id="MBE5039351.1"/>
    </source>
</evidence>
<accession>A0A9D5LZG8</accession>
<dbReference type="PANTHER" id="PTHR37307">
    <property type="entry name" value="CELL DIVISION PROTEIN WHIA-RELATED"/>
    <property type="match status" value="1"/>
</dbReference>
<dbReference type="PANTHER" id="PTHR37307:SF1">
    <property type="entry name" value="CELL DIVISION PROTEIN WHIA-RELATED"/>
    <property type="match status" value="1"/>
</dbReference>
<evidence type="ECO:0000259" key="5">
    <source>
        <dbReference type="Pfam" id="PF02650"/>
    </source>
</evidence>
<comment type="caution">
    <text evidence="7">The sequence shown here is derived from an EMBL/GenBank/DDBJ whole genome shotgun (WGS) entry which is preliminary data.</text>
</comment>
<feature type="domain" description="Sporulation regulator WhiA C-terminal" evidence="5">
    <location>
        <begin position="216"/>
        <end position="298"/>
    </location>
</feature>
<evidence type="ECO:0000256" key="2">
    <source>
        <dbReference type="ARBA" id="ARBA00023125"/>
    </source>
</evidence>
<evidence type="ECO:0000256" key="3">
    <source>
        <dbReference type="ARBA" id="ARBA00023306"/>
    </source>
</evidence>
<dbReference type="InterPro" id="IPR039518">
    <property type="entry name" value="WhiA_LAGLIDADG_dom"/>
</dbReference>
<evidence type="ECO:0000256" key="4">
    <source>
        <dbReference type="HAMAP-Rule" id="MF_01420"/>
    </source>
</evidence>
<keyword evidence="3 4" id="KW-0131">Cell cycle</keyword>
<protein>
    <recommendedName>
        <fullName evidence="4">Probable cell division protein WhiA</fullName>
    </recommendedName>
</protein>
<name>A0A9D5LZG8_9FIRM</name>
<feature type="domain" description="WhiA LAGLIDADG-like" evidence="6">
    <location>
        <begin position="121"/>
        <end position="212"/>
    </location>
</feature>
<keyword evidence="8" id="KW-1185">Reference proteome</keyword>
<dbReference type="SUPFAM" id="SSF55608">
    <property type="entry name" value="Homing endonucleases"/>
    <property type="match status" value="1"/>
</dbReference>
<comment type="similarity">
    <text evidence="4">Belongs to the WhiA family.</text>
</comment>
<dbReference type="GO" id="GO:0051301">
    <property type="term" value="P:cell division"/>
    <property type="evidence" value="ECO:0007669"/>
    <property type="project" value="UniProtKB-UniRule"/>
</dbReference>